<proteinExistence type="predicted"/>
<organism evidence="1">
    <name type="scientific">bioreactor metagenome</name>
    <dbReference type="NCBI Taxonomy" id="1076179"/>
    <lineage>
        <taxon>unclassified sequences</taxon>
        <taxon>metagenomes</taxon>
        <taxon>ecological metagenomes</taxon>
    </lineage>
</organism>
<gene>
    <name evidence="1" type="ORF">SDC9_177619</name>
</gene>
<evidence type="ECO:0000313" key="1">
    <source>
        <dbReference type="EMBL" id="MPN30161.1"/>
    </source>
</evidence>
<dbReference type="AlphaFoldDB" id="A0A645GTH4"/>
<accession>A0A645GTH4</accession>
<name>A0A645GTH4_9ZZZZ</name>
<sequence>MKVKELVVHLLQNADLEDEVLIDVPNVDYCDIYYIWNNDDIGVLIKPKIEEEEAK</sequence>
<reference evidence="1" key="1">
    <citation type="submission" date="2019-08" db="EMBL/GenBank/DDBJ databases">
        <authorList>
            <person name="Kucharzyk K."/>
            <person name="Murdoch R.W."/>
            <person name="Higgins S."/>
            <person name="Loffler F."/>
        </authorList>
    </citation>
    <scope>NUCLEOTIDE SEQUENCE</scope>
</reference>
<protein>
    <submittedName>
        <fullName evidence="1">Uncharacterized protein</fullName>
    </submittedName>
</protein>
<dbReference type="EMBL" id="VSSQ01081170">
    <property type="protein sequence ID" value="MPN30161.1"/>
    <property type="molecule type" value="Genomic_DNA"/>
</dbReference>
<comment type="caution">
    <text evidence="1">The sequence shown here is derived from an EMBL/GenBank/DDBJ whole genome shotgun (WGS) entry which is preliminary data.</text>
</comment>